<gene>
    <name evidence="2" type="ORF">Enr8_38660</name>
</gene>
<reference evidence="2 3" key="1">
    <citation type="submission" date="2019-02" db="EMBL/GenBank/DDBJ databases">
        <title>Deep-cultivation of Planctomycetes and their phenomic and genomic characterization uncovers novel biology.</title>
        <authorList>
            <person name="Wiegand S."/>
            <person name="Jogler M."/>
            <person name="Boedeker C."/>
            <person name="Pinto D."/>
            <person name="Vollmers J."/>
            <person name="Rivas-Marin E."/>
            <person name="Kohn T."/>
            <person name="Peeters S.H."/>
            <person name="Heuer A."/>
            <person name="Rast P."/>
            <person name="Oberbeckmann S."/>
            <person name="Bunk B."/>
            <person name="Jeske O."/>
            <person name="Meyerdierks A."/>
            <person name="Storesund J.E."/>
            <person name="Kallscheuer N."/>
            <person name="Luecker S."/>
            <person name="Lage O.M."/>
            <person name="Pohl T."/>
            <person name="Merkel B.J."/>
            <person name="Hornburger P."/>
            <person name="Mueller R.-W."/>
            <person name="Bruemmer F."/>
            <person name="Labrenz M."/>
            <person name="Spormann A.M."/>
            <person name="Op Den Camp H."/>
            <person name="Overmann J."/>
            <person name="Amann R."/>
            <person name="Jetten M.S.M."/>
            <person name="Mascher T."/>
            <person name="Medema M.H."/>
            <person name="Devos D.P."/>
            <person name="Kaster A.-K."/>
            <person name="Ovreas L."/>
            <person name="Rohde M."/>
            <person name="Galperin M.Y."/>
            <person name="Jogler C."/>
        </authorList>
    </citation>
    <scope>NUCLEOTIDE SEQUENCE [LARGE SCALE GENOMIC DNA]</scope>
    <source>
        <strain evidence="2 3">Enr8</strain>
    </source>
</reference>
<name>A0A5C5V1U9_9BACT</name>
<dbReference type="SUPFAM" id="SSF56024">
    <property type="entry name" value="Phospholipase D/nuclease"/>
    <property type="match status" value="1"/>
</dbReference>
<organism evidence="2 3">
    <name type="scientific">Blastopirellula retiformator</name>
    <dbReference type="NCBI Taxonomy" id="2527970"/>
    <lineage>
        <taxon>Bacteria</taxon>
        <taxon>Pseudomonadati</taxon>
        <taxon>Planctomycetota</taxon>
        <taxon>Planctomycetia</taxon>
        <taxon>Pirellulales</taxon>
        <taxon>Pirellulaceae</taxon>
        <taxon>Blastopirellula</taxon>
    </lineage>
</organism>
<evidence type="ECO:0000313" key="2">
    <source>
        <dbReference type="EMBL" id="TWT31940.1"/>
    </source>
</evidence>
<proteinExistence type="predicted"/>
<dbReference type="InterPro" id="IPR059166">
    <property type="entry name" value="PLD-like_cat"/>
</dbReference>
<evidence type="ECO:0000259" key="1">
    <source>
        <dbReference type="Pfam" id="PF13091"/>
    </source>
</evidence>
<comment type="caution">
    <text evidence="2">The sequence shown here is derived from an EMBL/GenBank/DDBJ whole genome shotgun (WGS) entry which is preliminary data.</text>
</comment>
<keyword evidence="3" id="KW-1185">Reference proteome</keyword>
<evidence type="ECO:0000313" key="3">
    <source>
        <dbReference type="Proteomes" id="UP000318878"/>
    </source>
</evidence>
<dbReference type="EMBL" id="SJPF01000004">
    <property type="protein sequence ID" value="TWT31940.1"/>
    <property type="molecule type" value="Genomic_DNA"/>
</dbReference>
<dbReference type="CDD" id="cd09176">
    <property type="entry name" value="PLDc_unchar6"/>
    <property type="match status" value="1"/>
</dbReference>
<accession>A0A5C5V1U9</accession>
<dbReference type="AlphaFoldDB" id="A0A5C5V1U9"/>
<feature type="domain" description="Phospholipase D-like" evidence="1">
    <location>
        <begin position="21"/>
        <end position="137"/>
    </location>
</feature>
<protein>
    <recommendedName>
        <fullName evidence="1">Phospholipase D-like domain-containing protein</fullName>
    </recommendedName>
</protein>
<sequence length="240" mass="26699">MSKGQGVAKFLNTSATTYYLEELIKKCTGNLFLVSPFVKVAPRLRDLIVERAASGVDVRLVYGKTSLSAAEVDWLRGVDSIKTSYCENLHAKCYLTEAGGVITSLNLYEFSQVNNYEMGVYFSRRSDPEIFENAFEEIKRILRVSHAVDLTGDDEEGDLVLAEAVYEKLTTSKLAKQVGVSTESISKSLVESGYLELREGRQFITEAGKAAGGEFKFSKRFGPYFLWPPSVGEQLKNDAR</sequence>
<dbReference type="Pfam" id="PF13091">
    <property type="entry name" value="PLDc_2"/>
    <property type="match status" value="1"/>
</dbReference>
<dbReference type="Proteomes" id="UP000318878">
    <property type="component" value="Unassembled WGS sequence"/>
</dbReference>
<dbReference type="Gene3D" id="3.30.870.10">
    <property type="entry name" value="Endonuclease Chain A"/>
    <property type="match status" value="1"/>
</dbReference>
<dbReference type="InterPro" id="IPR025202">
    <property type="entry name" value="PLD-like_dom"/>
</dbReference>